<reference evidence="4" key="2">
    <citation type="submission" date="2025-09" db="UniProtKB">
        <authorList>
            <consortium name="Ensembl"/>
        </authorList>
    </citation>
    <scope>IDENTIFICATION</scope>
</reference>
<feature type="transmembrane region" description="Helical" evidence="2">
    <location>
        <begin position="376"/>
        <end position="394"/>
    </location>
</feature>
<accession>A0A3Q2WE45</accession>
<reference evidence="4" key="1">
    <citation type="submission" date="2025-08" db="UniProtKB">
        <authorList>
            <consortium name="Ensembl"/>
        </authorList>
    </citation>
    <scope>IDENTIFICATION</scope>
</reference>
<feature type="region of interest" description="Disordered" evidence="1">
    <location>
        <begin position="147"/>
        <end position="166"/>
    </location>
</feature>
<protein>
    <submittedName>
        <fullName evidence="4">Sphingosine-1-phosphate phosphatase 1b</fullName>
    </submittedName>
</protein>
<dbReference type="SMART" id="SM00014">
    <property type="entry name" value="acidPPc"/>
    <property type="match status" value="1"/>
</dbReference>
<name>A0A3Q2WE45_HAPBU</name>
<organism evidence="4 5">
    <name type="scientific">Haplochromis burtoni</name>
    <name type="common">Burton's mouthbrooder</name>
    <name type="synonym">Chromis burtoni</name>
    <dbReference type="NCBI Taxonomy" id="8153"/>
    <lineage>
        <taxon>Eukaryota</taxon>
        <taxon>Metazoa</taxon>
        <taxon>Chordata</taxon>
        <taxon>Craniata</taxon>
        <taxon>Vertebrata</taxon>
        <taxon>Euteleostomi</taxon>
        <taxon>Actinopterygii</taxon>
        <taxon>Neopterygii</taxon>
        <taxon>Teleostei</taxon>
        <taxon>Neoteleostei</taxon>
        <taxon>Acanthomorphata</taxon>
        <taxon>Ovalentaria</taxon>
        <taxon>Cichlomorphae</taxon>
        <taxon>Cichliformes</taxon>
        <taxon>Cichlidae</taxon>
        <taxon>African cichlids</taxon>
        <taxon>Pseudocrenilabrinae</taxon>
        <taxon>Haplochromini</taxon>
        <taxon>Haplochromis</taxon>
    </lineage>
</organism>
<feature type="transmembrane region" description="Helical" evidence="2">
    <location>
        <begin position="288"/>
        <end position="306"/>
    </location>
</feature>
<keyword evidence="5" id="KW-1185">Reference proteome</keyword>
<gene>
    <name evidence="4" type="primary">SGPP1</name>
</gene>
<dbReference type="GO" id="GO:0005789">
    <property type="term" value="C:endoplasmic reticulum membrane"/>
    <property type="evidence" value="ECO:0007669"/>
    <property type="project" value="TreeGrafter"/>
</dbReference>
<feature type="transmembrane region" description="Helical" evidence="2">
    <location>
        <begin position="313"/>
        <end position="333"/>
    </location>
</feature>
<dbReference type="GeneID" id="102288664"/>
<proteinExistence type="predicted"/>
<dbReference type="Pfam" id="PF01569">
    <property type="entry name" value="PAP2"/>
    <property type="match status" value="1"/>
</dbReference>
<dbReference type="CTD" id="100003745"/>
<dbReference type="GO" id="GO:0042392">
    <property type="term" value="F:sphingosine-1-phosphate phosphatase activity"/>
    <property type="evidence" value="ECO:0007669"/>
    <property type="project" value="TreeGrafter"/>
</dbReference>
<dbReference type="PANTHER" id="PTHR14969">
    <property type="entry name" value="SPHINGOSINE-1-PHOSPHATE PHOSPHOHYDROLASE"/>
    <property type="match status" value="1"/>
</dbReference>
<dbReference type="InterPro" id="IPR036938">
    <property type="entry name" value="PAP2/HPO_sf"/>
</dbReference>
<evidence type="ECO:0000259" key="3">
    <source>
        <dbReference type="SMART" id="SM00014"/>
    </source>
</evidence>
<feature type="transmembrane region" description="Helical" evidence="2">
    <location>
        <begin position="414"/>
        <end position="433"/>
    </location>
</feature>
<feature type="region of interest" description="Disordered" evidence="1">
    <location>
        <begin position="38"/>
        <end position="77"/>
    </location>
</feature>
<dbReference type="InterPro" id="IPR000326">
    <property type="entry name" value="PAP2/HPO"/>
</dbReference>
<dbReference type="RefSeq" id="XP_005949401.1">
    <property type="nucleotide sequence ID" value="XM_005949339.2"/>
</dbReference>
<keyword evidence="2" id="KW-0472">Membrane</keyword>
<sequence length="496" mass="54507">MEKMKELCHCLQDPHLVARFQNICGVRGTFTTTSSSKVADRAHSHNNGACHHRVAGEDDRENLSNVGAGEGEKMQTASAKLRRRIADSNVANNFKDEGETPSQNGTAVSAATAGGERVGVGSSLAGPGVRSGSAQDLSRAANCEESQVGGVLGPPRSSKVKPLRKNSLTGDGGQEFLIDNRFLYYLFTFGTELGNETFYITFFPFITWNVEAFVSRRLIMVWVWVMYLGQCTKDVLGWSRPASPPVVKVEVFYNSEYSMPSTHAMSGTAIPFALYFMTYGRWEYPSTLGFILALCWCLLVCSSRIYMGMHSVLDVIAGFLYSILILCFFLPILDLIDGFNLTCRYAPIVIISLHLGLGLFSFTLDTWSTSRGDTAQILGTGAGIALASHVNYHLGLMPDLTPDQLPLSMPALSPSLVAVVMLRLVVGVLVLLATRALMKAITIPLVCRAFRVPTDDLRKARQHMEVELPYRYIVYGTVGFNVIFLVPLLFSYMQLS</sequence>
<feature type="domain" description="Phosphatidic acid phosphatase type 2/haloperoxidase" evidence="3">
    <location>
        <begin position="217"/>
        <end position="330"/>
    </location>
</feature>
<dbReference type="PANTHER" id="PTHR14969:SF45">
    <property type="entry name" value="SPHINGOSINE-1-PHOSPHATE PHOSPHATASE 1"/>
    <property type="match status" value="1"/>
</dbReference>
<dbReference type="Ensembl" id="ENSHBUT00000035709.1">
    <property type="protein sequence ID" value="ENSHBUP00000019934.1"/>
    <property type="gene ID" value="ENSHBUG00000022170.1"/>
</dbReference>
<keyword evidence="2" id="KW-0812">Transmembrane</keyword>
<keyword evidence="2" id="KW-1133">Transmembrane helix</keyword>
<evidence type="ECO:0000256" key="2">
    <source>
        <dbReference type="SAM" id="Phobius"/>
    </source>
</evidence>
<dbReference type="GO" id="GO:0006670">
    <property type="term" value="P:sphingosine metabolic process"/>
    <property type="evidence" value="ECO:0007669"/>
    <property type="project" value="TreeGrafter"/>
</dbReference>
<dbReference type="Gene3D" id="1.20.144.10">
    <property type="entry name" value="Phosphatidic acid phosphatase type 2/haloperoxidase"/>
    <property type="match status" value="1"/>
</dbReference>
<evidence type="ECO:0000313" key="4">
    <source>
        <dbReference type="Ensembl" id="ENSHBUP00000019934.1"/>
    </source>
</evidence>
<dbReference type="GeneTree" id="ENSGT00940000158836"/>
<dbReference type="OrthoDB" id="301434at2759"/>
<dbReference type="AlphaFoldDB" id="A0A3Q2WE45"/>
<dbReference type="CDD" id="cd03388">
    <property type="entry name" value="PAP2_SPPase1"/>
    <property type="match status" value="1"/>
</dbReference>
<evidence type="ECO:0000313" key="5">
    <source>
        <dbReference type="Proteomes" id="UP000264840"/>
    </source>
</evidence>
<feature type="transmembrane region" description="Helical" evidence="2">
    <location>
        <begin position="345"/>
        <end position="364"/>
    </location>
</feature>
<dbReference type="SUPFAM" id="SSF48317">
    <property type="entry name" value="Acid phosphatase/Vanadium-dependent haloperoxidase"/>
    <property type="match status" value="1"/>
</dbReference>
<feature type="transmembrane region" description="Helical" evidence="2">
    <location>
        <begin position="472"/>
        <end position="493"/>
    </location>
</feature>
<dbReference type="STRING" id="8153.ENSHBUP00000019934"/>
<evidence type="ECO:0000256" key="1">
    <source>
        <dbReference type="SAM" id="MobiDB-lite"/>
    </source>
</evidence>
<dbReference type="Proteomes" id="UP000264840">
    <property type="component" value="Unplaced"/>
</dbReference>